<keyword evidence="7" id="KW-1185">Reference proteome</keyword>
<reference evidence="6 7" key="1">
    <citation type="submission" date="2014-02" db="EMBL/GenBank/DDBJ databases">
        <title>Genome sequence of Paenibacillus darwinianus reveals adaptive mechanisms for survival in Antarctic soils.</title>
        <authorList>
            <person name="Dsouza M."/>
            <person name="Taylor M.W."/>
            <person name="Turner S.J."/>
            <person name="Aislabie J."/>
        </authorList>
    </citation>
    <scope>NUCLEOTIDE SEQUENCE [LARGE SCALE GENOMIC DNA]</scope>
    <source>
        <strain evidence="6 7">CE1</strain>
    </source>
</reference>
<feature type="transmembrane region" description="Helical" evidence="5">
    <location>
        <begin position="15"/>
        <end position="39"/>
    </location>
</feature>
<keyword evidence="2 5" id="KW-0812">Transmembrane</keyword>
<keyword evidence="3 5" id="KW-1133">Transmembrane helix</keyword>
<dbReference type="Proteomes" id="UP000053750">
    <property type="component" value="Unassembled WGS sequence"/>
</dbReference>
<dbReference type="SUPFAM" id="SSF90123">
    <property type="entry name" value="ABC transporter transmembrane region"/>
    <property type="match status" value="1"/>
</dbReference>
<dbReference type="RefSeq" id="WP_036581039.1">
    <property type="nucleotide sequence ID" value="NZ_KK082147.1"/>
</dbReference>
<accession>A0A9W5S0B8</accession>
<evidence type="ECO:0000256" key="3">
    <source>
        <dbReference type="ARBA" id="ARBA00022989"/>
    </source>
</evidence>
<dbReference type="InterPro" id="IPR036640">
    <property type="entry name" value="ABC1_TM_sf"/>
</dbReference>
<proteinExistence type="predicted"/>
<evidence type="ECO:0000313" key="7">
    <source>
        <dbReference type="Proteomes" id="UP000053750"/>
    </source>
</evidence>
<dbReference type="GO" id="GO:0005524">
    <property type="term" value="F:ATP binding"/>
    <property type="evidence" value="ECO:0007669"/>
    <property type="project" value="InterPro"/>
</dbReference>
<evidence type="ECO:0000256" key="5">
    <source>
        <dbReference type="SAM" id="Phobius"/>
    </source>
</evidence>
<protein>
    <submittedName>
        <fullName evidence="6">Uncharacterized protein</fullName>
    </submittedName>
</protein>
<dbReference type="EMBL" id="JFHU01000132">
    <property type="protein sequence ID" value="EXX88217.1"/>
    <property type="molecule type" value="Genomic_DNA"/>
</dbReference>
<gene>
    <name evidence="6" type="ORF">BG53_02325</name>
</gene>
<evidence type="ECO:0000256" key="2">
    <source>
        <dbReference type="ARBA" id="ARBA00022692"/>
    </source>
</evidence>
<keyword evidence="4 5" id="KW-0472">Membrane</keyword>
<dbReference type="AlphaFoldDB" id="A0A9W5S0B8"/>
<comment type="subcellular location">
    <subcellularLocation>
        <location evidence="1">Cell membrane</location>
        <topology evidence="1">Multi-pass membrane protein</topology>
    </subcellularLocation>
</comment>
<evidence type="ECO:0000256" key="4">
    <source>
        <dbReference type="ARBA" id="ARBA00023136"/>
    </source>
</evidence>
<evidence type="ECO:0000256" key="1">
    <source>
        <dbReference type="ARBA" id="ARBA00004651"/>
    </source>
</evidence>
<dbReference type="Gene3D" id="1.20.1560.10">
    <property type="entry name" value="ABC transporter type 1, transmembrane domain"/>
    <property type="match status" value="1"/>
</dbReference>
<dbReference type="GO" id="GO:0005886">
    <property type="term" value="C:plasma membrane"/>
    <property type="evidence" value="ECO:0007669"/>
    <property type="project" value="UniProtKB-SubCell"/>
</dbReference>
<feature type="transmembrane region" description="Helical" evidence="5">
    <location>
        <begin position="59"/>
        <end position="77"/>
    </location>
</feature>
<evidence type="ECO:0000313" key="6">
    <source>
        <dbReference type="EMBL" id="EXX88217.1"/>
    </source>
</evidence>
<comment type="caution">
    <text evidence="6">The sequence shown here is derived from an EMBL/GenBank/DDBJ whole genome shotgun (WGS) entry which is preliminary data.</text>
</comment>
<name>A0A9W5S0B8_9BACL</name>
<organism evidence="6 7">
    <name type="scientific">Paenibacillus darwinianus</name>
    <dbReference type="NCBI Taxonomy" id="1380763"/>
    <lineage>
        <taxon>Bacteria</taxon>
        <taxon>Bacillati</taxon>
        <taxon>Bacillota</taxon>
        <taxon>Bacilli</taxon>
        <taxon>Bacillales</taxon>
        <taxon>Paenibacillaceae</taxon>
        <taxon>Paenibacillus</taxon>
    </lineage>
</organism>
<sequence length="95" mass="10608">MSFLYKMRWFFRTKWPVYTAAIILMVVSTLLNTIAPRIIGSVIDSIRSGTLTEASLMRTVWLLIGLAVAVYVTFYIFSAADGSRRLRGKAAGRSA</sequence>